<name>A0ABZ2JXH5_9BACT</name>
<evidence type="ECO:0000256" key="6">
    <source>
        <dbReference type="SAM" id="SignalP"/>
    </source>
</evidence>
<gene>
    <name evidence="8" type="ORF">LZC95_26270</name>
</gene>
<protein>
    <recommendedName>
        <fullName evidence="5">Alpha-galactosidase</fullName>
        <ecNumber evidence="5">3.2.1.22</ecNumber>
    </recommendedName>
    <alternativeName>
        <fullName evidence="5">Melibiase</fullName>
    </alternativeName>
</protein>
<reference evidence="8 9" key="1">
    <citation type="submission" date="2021-12" db="EMBL/GenBank/DDBJ databases">
        <title>Discovery of the Pendulisporaceae a myxobacterial family with distinct sporulation behavior and unique specialized metabolism.</title>
        <authorList>
            <person name="Garcia R."/>
            <person name="Popoff A."/>
            <person name="Bader C.D."/>
            <person name="Loehr J."/>
            <person name="Walesch S."/>
            <person name="Walt C."/>
            <person name="Boldt J."/>
            <person name="Bunk B."/>
            <person name="Haeckl F.J.F.P.J."/>
            <person name="Gunesch A.P."/>
            <person name="Birkelbach J."/>
            <person name="Nuebel U."/>
            <person name="Pietschmann T."/>
            <person name="Bach T."/>
            <person name="Mueller R."/>
        </authorList>
    </citation>
    <scope>NUCLEOTIDE SEQUENCE [LARGE SCALE GENOMIC DNA]</scope>
    <source>
        <strain evidence="8 9">MSr12523</strain>
    </source>
</reference>
<dbReference type="Gene3D" id="3.20.20.70">
    <property type="entry name" value="Aldolase class I"/>
    <property type="match status" value="1"/>
</dbReference>
<dbReference type="SUPFAM" id="SSF51011">
    <property type="entry name" value="Glycosyl hydrolase domain"/>
    <property type="match status" value="1"/>
</dbReference>
<dbReference type="Pfam" id="PF08305">
    <property type="entry name" value="NPCBM"/>
    <property type="match status" value="1"/>
</dbReference>
<dbReference type="PANTHER" id="PTHR11452">
    <property type="entry name" value="ALPHA-GALACTOSIDASE/ALPHA-N-ACETYLGALACTOSAMINIDASE"/>
    <property type="match status" value="1"/>
</dbReference>
<dbReference type="InterPro" id="IPR041233">
    <property type="entry name" value="Melibiase_C"/>
</dbReference>
<feature type="chain" id="PRO_5045663756" description="Alpha-galactosidase" evidence="6">
    <location>
        <begin position="28"/>
        <end position="554"/>
    </location>
</feature>
<keyword evidence="5" id="KW-1015">Disulfide bond</keyword>
<keyword evidence="3 5" id="KW-0378">Hydrolase</keyword>
<comment type="similarity">
    <text evidence="1 5">Belongs to the glycosyl hydrolase 27 family.</text>
</comment>
<evidence type="ECO:0000313" key="9">
    <source>
        <dbReference type="Proteomes" id="UP001379533"/>
    </source>
</evidence>
<dbReference type="InterPro" id="IPR013780">
    <property type="entry name" value="Glyco_hydro_b"/>
</dbReference>
<dbReference type="Pfam" id="PF16499">
    <property type="entry name" value="Melibiase_2"/>
    <property type="match status" value="1"/>
</dbReference>
<comment type="catalytic activity">
    <reaction evidence="5">
        <text>Hydrolysis of terminal, non-reducing alpha-D-galactose residues in alpha-D-galactosides, including galactose oligosaccharides, galactomannans and galactolipids.</text>
        <dbReference type="EC" id="3.2.1.22"/>
    </reaction>
</comment>
<dbReference type="Pfam" id="PF17801">
    <property type="entry name" value="Melibiase_C"/>
    <property type="match status" value="1"/>
</dbReference>
<organism evidence="8 9">
    <name type="scientific">Pendulispora brunnea</name>
    <dbReference type="NCBI Taxonomy" id="2905690"/>
    <lineage>
        <taxon>Bacteria</taxon>
        <taxon>Pseudomonadati</taxon>
        <taxon>Myxococcota</taxon>
        <taxon>Myxococcia</taxon>
        <taxon>Myxococcales</taxon>
        <taxon>Sorangiineae</taxon>
        <taxon>Pendulisporaceae</taxon>
        <taxon>Pendulispora</taxon>
    </lineage>
</organism>
<dbReference type="EC" id="3.2.1.22" evidence="5"/>
<evidence type="ECO:0000256" key="3">
    <source>
        <dbReference type="ARBA" id="ARBA00022801"/>
    </source>
</evidence>
<proteinExistence type="inferred from homology"/>
<keyword evidence="2 6" id="KW-0732">Signal</keyword>
<dbReference type="SUPFAM" id="SSF51445">
    <property type="entry name" value="(Trans)glycosidases"/>
    <property type="match status" value="1"/>
</dbReference>
<dbReference type="InterPro" id="IPR017853">
    <property type="entry name" value="GH"/>
</dbReference>
<dbReference type="SUPFAM" id="SSF49785">
    <property type="entry name" value="Galactose-binding domain-like"/>
    <property type="match status" value="1"/>
</dbReference>
<feature type="signal peptide" evidence="6">
    <location>
        <begin position="1"/>
        <end position="27"/>
    </location>
</feature>
<dbReference type="Proteomes" id="UP001379533">
    <property type="component" value="Chromosome"/>
</dbReference>
<dbReference type="PANTHER" id="PTHR11452:SF75">
    <property type="entry name" value="ALPHA-GALACTOSIDASE MEL1"/>
    <property type="match status" value="1"/>
</dbReference>
<dbReference type="EMBL" id="CP089982">
    <property type="protein sequence ID" value="WXA89995.1"/>
    <property type="molecule type" value="Genomic_DNA"/>
</dbReference>
<evidence type="ECO:0000256" key="5">
    <source>
        <dbReference type="RuleBase" id="RU361168"/>
    </source>
</evidence>
<evidence type="ECO:0000259" key="7">
    <source>
        <dbReference type="SMART" id="SM00776"/>
    </source>
</evidence>
<dbReference type="InterPro" id="IPR000111">
    <property type="entry name" value="Glyco_hydro_27/36_CS"/>
</dbReference>
<evidence type="ECO:0000256" key="1">
    <source>
        <dbReference type="ARBA" id="ARBA00009743"/>
    </source>
</evidence>
<evidence type="ECO:0000256" key="4">
    <source>
        <dbReference type="ARBA" id="ARBA00023295"/>
    </source>
</evidence>
<dbReference type="Gene3D" id="2.60.40.1180">
    <property type="entry name" value="Golgi alpha-mannosidase II"/>
    <property type="match status" value="1"/>
</dbReference>
<dbReference type="SMART" id="SM00776">
    <property type="entry name" value="NPCBM"/>
    <property type="match status" value="1"/>
</dbReference>
<evidence type="ECO:0000256" key="2">
    <source>
        <dbReference type="ARBA" id="ARBA00022729"/>
    </source>
</evidence>
<dbReference type="InterPro" id="IPR013222">
    <property type="entry name" value="Glyco_hyd_98_carb-bd"/>
</dbReference>
<dbReference type="Gene3D" id="2.60.120.1060">
    <property type="entry name" value="NPCBM/NEW2 domain"/>
    <property type="match status" value="1"/>
</dbReference>
<dbReference type="InterPro" id="IPR002241">
    <property type="entry name" value="Glyco_hydro_27"/>
</dbReference>
<dbReference type="InterPro" id="IPR008979">
    <property type="entry name" value="Galactose-bd-like_sf"/>
</dbReference>
<dbReference type="PRINTS" id="PR00740">
    <property type="entry name" value="GLHYDRLASE27"/>
</dbReference>
<dbReference type="InterPro" id="IPR013785">
    <property type="entry name" value="Aldolase_TIM"/>
</dbReference>
<sequence length="554" mass="58291">MVKRRMWKIASGFGILMASAMPGTATAANDGLAPTPPMGWNSWNKFACNGINETLIKQTADALVSSGLAAVGYVNLTLDDCWSAATRDSSGNLRADPNKFPSGMKAIGDYIHSKGLKYGIYASIGTATCTGKTPGSMDHENQDVAKFASWGVDYIKADRCNVPTGADLAELFGRWLPAIRASGRPIVLSASDNGGVQEPWSWGPYAAHQWRTTGDIRDNWARVLSVFDGNARFPGATVPGGFNDPDMLEIGNGGLTDTEYRSHMGLWALVSSPLIAGNDVRSMSSATKAILTHPEVLDIDQDALAYQAIKAADDGAGRQVWYKPTRQRGARAVGLFNRGDSTATISVSWSQIGLSAGSATVRDVWARADRGTFTNAYSVNVPAHGLALLRIVGTDPPLVSGYLSDQPWAYSANGWGPVERNKSNGEKAAGDGKTLTLAGTTYTKGFGVHSPSAISFRPNGGCSTFTANVGIDDEVSSAAASAIFQVWGDGKLLYDSGVMKAGSATKSVSVDISGRTDLRLEVAGGADTTNSDHADWANARVTCAAAATATVLDE</sequence>
<accession>A0ABZ2JXH5</accession>
<dbReference type="InterPro" id="IPR038637">
    <property type="entry name" value="NPCBM_sf"/>
</dbReference>
<evidence type="ECO:0000313" key="8">
    <source>
        <dbReference type="EMBL" id="WXA89995.1"/>
    </source>
</evidence>
<dbReference type="CDD" id="cd14792">
    <property type="entry name" value="GH27"/>
    <property type="match status" value="1"/>
</dbReference>
<keyword evidence="9" id="KW-1185">Reference proteome</keyword>
<keyword evidence="4 5" id="KW-0326">Glycosidase</keyword>
<feature type="domain" description="Glycosyl hydrolase family 98 putative carbohydrate-binding module" evidence="7">
    <location>
        <begin position="397"/>
        <end position="543"/>
    </location>
</feature>
<dbReference type="PROSITE" id="PS00512">
    <property type="entry name" value="ALPHA_GALACTOSIDASE"/>
    <property type="match status" value="1"/>
</dbReference>
<dbReference type="RefSeq" id="WP_394840608.1">
    <property type="nucleotide sequence ID" value="NZ_CP089982.1"/>
</dbReference>